<accession>A0A0N1HU94</accession>
<protein>
    <recommendedName>
        <fullName evidence="2">Ubiquitin-like domain-containing protein</fullName>
    </recommendedName>
</protein>
<organism evidence="3 4">
    <name type="scientific">Leptomonas seymouri</name>
    <dbReference type="NCBI Taxonomy" id="5684"/>
    <lineage>
        <taxon>Eukaryota</taxon>
        <taxon>Discoba</taxon>
        <taxon>Euglenozoa</taxon>
        <taxon>Kinetoplastea</taxon>
        <taxon>Metakinetoplastina</taxon>
        <taxon>Trypanosomatida</taxon>
        <taxon>Trypanosomatidae</taxon>
        <taxon>Leishmaniinae</taxon>
        <taxon>Leptomonas</taxon>
    </lineage>
</organism>
<dbReference type="InterPro" id="IPR040204">
    <property type="entry name" value="UBR7"/>
</dbReference>
<dbReference type="Gene3D" id="3.10.20.90">
    <property type="entry name" value="Phosphatidylinositol 3-kinase Catalytic Subunit, Chain A, domain 1"/>
    <property type="match status" value="1"/>
</dbReference>
<dbReference type="InterPro" id="IPR047506">
    <property type="entry name" value="UBR7-like_UBR-box"/>
</dbReference>
<feature type="compositionally biased region" description="Polar residues" evidence="1">
    <location>
        <begin position="286"/>
        <end position="297"/>
    </location>
</feature>
<dbReference type="Proteomes" id="UP000038009">
    <property type="component" value="Unassembled WGS sequence"/>
</dbReference>
<evidence type="ECO:0000259" key="2">
    <source>
        <dbReference type="PROSITE" id="PS50053"/>
    </source>
</evidence>
<dbReference type="CDD" id="cd19677">
    <property type="entry name" value="UBR-box_UBR7"/>
    <property type="match status" value="1"/>
</dbReference>
<gene>
    <name evidence="3" type="ORF">ABL78_6049</name>
</gene>
<dbReference type="PANTHER" id="PTHR13513">
    <property type="entry name" value="E3 UBIQUITIN-PROTEIN LIGASE UBR7"/>
    <property type="match status" value="1"/>
</dbReference>
<keyword evidence="4" id="KW-1185">Reference proteome</keyword>
<dbReference type="PANTHER" id="PTHR13513:SF9">
    <property type="entry name" value="E3 UBIQUITIN-PROTEIN LIGASE UBR7-RELATED"/>
    <property type="match status" value="1"/>
</dbReference>
<feature type="domain" description="Ubiquitin-like" evidence="2">
    <location>
        <begin position="9"/>
        <end position="60"/>
    </location>
</feature>
<evidence type="ECO:0000256" key="1">
    <source>
        <dbReference type="SAM" id="MobiDB-lite"/>
    </source>
</evidence>
<dbReference type="EMBL" id="LJSK01000223">
    <property type="protein sequence ID" value="KPI84894.1"/>
    <property type="molecule type" value="Genomic_DNA"/>
</dbReference>
<dbReference type="OrthoDB" id="10262564at2759"/>
<reference evidence="3 4" key="1">
    <citation type="journal article" date="2015" name="PLoS Pathog.">
        <title>Leptomonas seymouri: Adaptations to the Dixenous Life Cycle Analyzed by Genome Sequencing, Transcriptome Profiling and Co-infection with Leishmania donovani.</title>
        <authorList>
            <person name="Kraeva N."/>
            <person name="Butenko A."/>
            <person name="Hlavacova J."/>
            <person name="Kostygov A."/>
            <person name="Myskova J."/>
            <person name="Grybchuk D."/>
            <person name="Lestinova T."/>
            <person name="Votypka J."/>
            <person name="Volf P."/>
            <person name="Opperdoes F."/>
            <person name="Flegontov P."/>
            <person name="Lukes J."/>
            <person name="Yurchenko V."/>
        </authorList>
    </citation>
    <scope>NUCLEOTIDE SEQUENCE [LARGE SCALE GENOMIC DNA]</scope>
    <source>
        <strain evidence="3 4">ATCC 30220</strain>
    </source>
</reference>
<name>A0A0N1HU94_LEPSE</name>
<dbReference type="VEuPathDB" id="TriTrypDB:Lsey_0223_0050"/>
<proteinExistence type="predicted"/>
<dbReference type="AlphaFoldDB" id="A0A0N1HU94"/>
<dbReference type="OMA" id="FSCGCRG"/>
<dbReference type="SUPFAM" id="SSF54236">
    <property type="entry name" value="Ubiquitin-like"/>
    <property type="match status" value="1"/>
</dbReference>
<feature type="region of interest" description="Disordered" evidence="1">
    <location>
        <begin position="236"/>
        <end position="363"/>
    </location>
</feature>
<comment type="caution">
    <text evidence="3">The sequence shown here is derived from an EMBL/GenBank/DDBJ whole genome shotgun (WGS) entry which is preliminary data.</text>
</comment>
<dbReference type="GO" id="GO:0005737">
    <property type="term" value="C:cytoplasm"/>
    <property type="evidence" value="ECO:0007669"/>
    <property type="project" value="TreeGrafter"/>
</dbReference>
<evidence type="ECO:0000313" key="3">
    <source>
        <dbReference type="EMBL" id="KPI84894.1"/>
    </source>
</evidence>
<feature type="region of interest" description="Disordered" evidence="1">
    <location>
        <begin position="709"/>
        <end position="769"/>
    </location>
</feature>
<evidence type="ECO:0000313" key="4">
    <source>
        <dbReference type="Proteomes" id="UP000038009"/>
    </source>
</evidence>
<dbReference type="PROSITE" id="PS50053">
    <property type="entry name" value="UBIQUITIN_2"/>
    <property type="match status" value="1"/>
</dbReference>
<dbReference type="GO" id="GO:0008270">
    <property type="term" value="F:zinc ion binding"/>
    <property type="evidence" value="ECO:0007669"/>
    <property type="project" value="InterPro"/>
</dbReference>
<dbReference type="GO" id="GO:0061630">
    <property type="term" value="F:ubiquitin protein ligase activity"/>
    <property type="evidence" value="ECO:0007669"/>
    <property type="project" value="InterPro"/>
</dbReference>
<dbReference type="InterPro" id="IPR029071">
    <property type="entry name" value="Ubiquitin-like_domsf"/>
</dbReference>
<dbReference type="InterPro" id="IPR000626">
    <property type="entry name" value="Ubiquitin-like_dom"/>
</dbReference>
<sequence length="853" mass="92688">MATKKEFYVDFEVKFGKTVVLVEMPGSASVRALKEKLEEQTHVRAEKQRLLLNLPVLKEKHRDPPQDTQLRHLFPAALVHRCEQHEGPVAQHLRVSAMLLGSADTAPSVNVTATTEISRLVATTVEHDGKWYRCSYSRGYLRQTAYVCRTCIEEGRADPQHALCLACAEFCHGSHEVEEWGVRHYMRCDCCTEKCWRPTTVPAGGGSGPAMAAGESARTAADTVAVPGVAPEVRVVHSRDIEQRTMRKRARSSSPLTPKRSRGSSPMSGIRMATIPPAEMPELDLQTPSTASITRSTPGDGMHGPAREVGSTAGVPPAQSPTAAVGFPSSPRQASTDTVNTTPEKKEVAGADNEVGGAAGAVPITPSPLPQLSRCAFVIDSRTKRAPVESILPINRYNRYPRDSLNWCYCKIPHPSDDPECGGIACLLCSSCYWSTHITKLFTGQYRRMPCYGDVLVGDTVAFKCNTCSTYVCTPCRYRCHKDHDIAPGCVIPSSAEGTDNGAIAGANFSCGCRGLCMIAETVPEELIDDPSSYTLISDADAVELVNNDVFTGFLCAHCMQEYPWLATEDPLKCYHGELPAAVQTKKPVVACGTKATSPTNMADEDADTFPCHGMLLPVNSFTPDMTCSCASCRAAYEKFAPRALEEATEMIMELHDHCGNCGKSVKDQQAFMCRTCEMSMDDSFFICQDCNALRQMLAANRGRVQAPQAEAEANVAHDNSDSAQGSAAGESAVSHQQAVSLSDGAVSAEDPATRDADESAPNADGYSHDLSHEFIEDTVENLYALCGLQMLQNMDPDMQEYVSSAWNPEANQVEVANTLSQSLGQVPLQFDDEELREIASLNQRRLQSQDKK</sequence>
<feature type="compositionally biased region" description="Basic and acidic residues" evidence="1">
    <location>
        <begin position="236"/>
        <end position="245"/>
    </location>
</feature>
<feature type="compositionally biased region" description="Polar residues" evidence="1">
    <location>
        <begin position="330"/>
        <end position="342"/>
    </location>
</feature>